<keyword evidence="3" id="KW-1185">Reference proteome</keyword>
<evidence type="ECO:0000259" key="1">
    <source>
        <dbReference type="Pfam" id="PF17020"/>
    </source>
</evidence>
<dbReference type="InParanoid" id="J8ZZ35"/>
<evidence type="ECO:0000313" key="2">
    <source>
        <dbReference type="EMBL" id="EJW04953.1"/>
    </source>
</evidence>
<protein>
    <recommendedName>
        <fullName evidence="1">DUF5097 domain-containing protein</fullName>
    </recommendedName>
</protein>
<dbReference type="VEuPathDB" id="MicrosporidiaDB:EDEG_00070"/>
<sequence>MSLKSIPVQRYVIQYFLQNTTGCLSSTASVVYKILSSQFLNNEIVFISPLQKYGRISNLVKSEQTKKEEQLYNVVILDLNDRIGHNKDDKSKKKTFKHMELFRIEELSKNSVLIFLKTVTIDSPFGKMLRQNVLNDLKVTEELISHKKLKEFVIENNSVEVNNNLQNQPTTCLNIANEEEVKTNLKKKKTINNNMDLKKFLKKNTTGSMVNQKNINENVFLHDGNRSCKDKSDVFMDNVEYTRIKKVKK</sequence>
<dbReference type="AlphaFoldDB" id="J8ZZ35"/>
<organism evidence="2 3">
    <name type="scientific">Edhazardia aedis (strain USNM 41457)</name>
    <name type="common">Microsporidian parasite</name>
    <dbReference type="NCBI Taxonomy" id="1003232"/>
    <lineage>
        <taxon>Eukaryota</taxon>
        <taxon>Fungi</taxon>
        <taxon>Fungi incertae sedis</taxon>
        <taxon>Microsporidia</taxon>
        <taxon>Edhazardia</taxon>
    </lineage>
</organism>
<dbReference type="EMBL" id="AFBI03000001">
    <property type="protein sequence ID" value="EJW04953.1"/>
    <property type="molecule type" value="Genomic_DNA"/>
</dbReference>
<accession>J8ZZ35</accession>
<dbReference type="HOGENOM" id="CLU_1115741_0_0_1"/>
<proteinExistence type="predicted"/>
<comment type="caution">
    <text evidence="2">The sequence shown here is derived from an EMBL/GenBank/DDBJ whole genome shotgun (WGS) entry which is preliminary data.</text>
</comment>
<feature type="domain" description="DUF5097" evidence="1">
    <location>
        <begin position="3"/>
        <end position="137"/>
    </location>
</feature>
<dbReference type="Pfam" id="PF17020">
    <property type="entry name" value="DUF5097"/>
    <property type="match status" value="1"/>
</dbReference>
<gene>
    <name evidence="2" type="ORF">EDEG_00070</name>
</gene>
<dbReference type="InterPro" id="IPR031511">
    <property type="entry name" value="DUF5097"/>
</dbReference>
<name>J8ZZ35_EDHAE</name>
<dbReference type="OrthoDB" id="2196404at2759"/>
<evidence type="ECO:0000313" key="3">
    <source>
        <dbReference type="Proteomes" id="UP000003163"/>
    </source>
</evidence>
<reference evidence="3" key="2">
    <citation type="submission" date="2015-07" db="EMBL/GenBank/DDBJ databases">
        <title>Contrasting host-pathogen interactions and genome evolution in two generalist and specialist microsporidian pathogens of mosquitoes.</title>
        <authorList>
            <consortium name="The Broad Institute Genomics Platform"/>
            <consortium name="The Broad Institute Genome Sequencing Center for Infectious Disease"/>
            <person name="Cuomo C.A."/>
            <person name="Sanscrainte N.D."/>
            <person name="Goldberg J.M."/>
            <person name="Heiman D."/>
            <person name="Young S."/>
            <person name="Zeng Q."/>
            <person name="Becnel J.J."/>
            <person name="Birren B.W."/>
        </authorList>
    </citation>
    <scope>NUCLEOTIDE SEQUENCE [LARGE SCALE GENOMIC DNA]</scope>
    <source>
        <strain evidence="3">USNM 41457</strain>
    </source>
</reference>
<reference evidence="2 3" key="1">
    <citation type="submission" date="2011-08" db="EMBL/GenBank/DDBJ databases">
        <authorList>
            <person name="Liu Z.J."/>
            <person name="Shi F.L."/>
            <person name="Lu J.Q."/>
            <person name="Li M."/>
            <person name="Wang Z.L."/>
        </authorList>
    </citation>
    <scope>NUCLEOTIDE SEQUENCE [LARGE SCALE GENOMIC DNA]</scope>
    <source>
        <strain evidence="2 3">USNM 41457</strain>
    </source>
</reference>
<dbReference type="Proteomes" id="UP000003163">
    <property type="component" value="Unassembled WGS sequence"/>
</dbReference>